<feature type="region of interest" description="Disordered" evidence="1">
    <location>
        <begin position="42"/>
        <end position="86"/>
    </location>
</feature>
<reference evidence="2" key="2">
    <citation type="journal article" date="2023" name="IMA Fungus">
        <title>Comparative genomic study of the Penicillium genus elucidates a diverse pangenome and 15 lateral gene transfer events.</title>
        <authorList>
            <person name="Petersen C."/>
            <person name="Sorensen T."/>
            <person name="Nielsen M.R."/>
            <person name="Sondergaard T.E."/>
            <person name="Sorensen J.L."/>
            <person name="Fitzpatrick D.A."/>
            <person name="Frisvad J.C."/>
            <person name="Nielsen K.L."/>
        </authorList>
    </citation>
    <scope>NUCLEOTIDE SEQUENCE</scope>
    <source>
        <strain evidence="2">IBT 22155</strain>
    </source>
</reference>
<evidence type="ECO:0000313" key="3">
    <source>
        <dbReference type="Proteomes" id="UP001149079"/>
    </source>
</evidence>
<dbReference type="EMBL" id="JAPQKL010000005">
    <property type="protein sequence ID" value="KAJ5131179.1"/>
    <property type="molecule type" value="Genomic_DNA"/>
</dbReference>
<comment type="caution">
    <text evidence="2">The sequence shown here is derived from an EMBL/GenBank/DDBJ whole genome shotgun (WGS) entry which is preliminary data.</text>
</comment>
<dbReference type="AlphaFoldDB" id="A0A9W9L1H3"/>
<reference evidence="2" key="1">
    <citation type="submission" date="2022-11" db="EMBL/GenBank/DDBJ databases">
        <authorList>
            <person name="Petersen C."/>
        </authorList>
    </citation>
    <scope>NUCLEOTIDE SEQUENCE</scope>
    <source>
        <strain evidence="2">IBT 22155</strain>
    </source>
</reference>
<proteinExistence type="predicted"/>
<organism evidence="2 3">
    <name type="scientific">Penicillium bovifimosum</name>
    <dbReference type="NCBI Taxonomy" id="126998"/>
    <lineage>
        <taxon>Eukaryota</taxon>
        <taxon>Fungi</taxon>
        <taxon>Dikarya</taxon>
        <taxon>Ascomycota</taxon>
        <taxon>Pezizomycotina</taxon>
        <taxon>Eurotiomycetes</taxon>
        <taxon>Eurotiomycetidae</taxon>
        <taxon>Eurotiales</taxon>
        <taxon>Aspergillaceae</taxon>
        <taxon>Penicillium</taxon>
    </lineage>
</organism>
<sequence>MATPNERIHMTLFAWTLSGELARNNFFRDYRRAVRMNLRMSRSWSDEDPEGFDSGRAAPTDLRMPPSRSDSDHAENTCKEEAPDAKSFRDGLQADFQSLVRLFGKAHEMVRPATLRRRLFAVVVK</sequence>
<keyword evidence="3" id="KW-1185">Reference proteome</keyword>
<protein>
    <submittedName>
        <fullName evidence="2">Uncharacterized protein</fullName>
    </submittedName>
</protein>
<accession>A0A9W9L1H3</accession>
<dbReference type="RefSeq" id="XP_056521558.1">
    <property type="nucleotide sequence ID" value="XM_056667962.1"/>
</dbReference>
<evidence type="ECO:0000256" key="1">
    <source>
        <dbReference type="SAM" id="MobiDB-lite"/>
    </source>
</evidence>
<evidence type="ECO:0000313" key="2">
    <source>
        <dbReference type="EMBL" id="KAJ5131179.1"/>
    </source>
</evidence>
<name>A0A9W9L1H3_9EURO</name>
<dbReference type="GeneID" id="81407132"/>
<dbReference type="Proteomes" id="UP001149079">
    <property type="component" value="Unassembled WGS sequence"/>
</dbReference>
<feature type="compositionally biased region" description="Basic and acidic residues" evidence="1">
    <location>
        <begin position="69"/>
        <end position="86"/>
    </location>
</feature>
<gene>
    <name evidence="2" type="ORF">N7515_007218</name>
</gene>